<sequence length="43" mass="4929">MGSSSRKTKGVEKETDPPLPFKKRKDNCSISRIAPLRLSRRKE</sequence>
<name>A0A0A9QAX9_ARUDO</name>
<protein>
    <submittedName>
        <fullName evidence="2">Uncharacterized protein</fullName>
    </submittedName>
</protein>
<organism evidence="2">
    <name type="scientific">Arundo donax</name>
    <name type="common">Giant reed</name>
    <name type="synonym">Donax arundinaceus</name>
    <dbReference type="NCBI Taxonomy" id="35708"/>
    <lineage>
        <taxon>Eukaryota</taxon>
        <taxon>Viridiplantae</taxon>
        <taxon>Streptophyta</taxon>
        <taxon>Embryophyta</taxon>
        <taxon>Tracheophyta</taxon>
        <taxon>Spermatophyta</taxon>
        <taxon>Magnoliopsida</taxon>
        <taxon>Liliopsida</taxon>
        <taxon>Poales</taxon>
        <taxon>Poaceae</taxon>
        <taxon>PACMAD clade</taxon>
        <taxon>Arundinoideae</taxon>
        <taxon>Arundineae</taxon>
        <taxon>Arundo</taxon>
    </lineage>
</organism>
<reference evidence="2" key="1">
    <citation type="submission" date="2014-09" db="EMBL/GenBank/DDBJ databases">
        <authorList>
            <person name="Magalhaes I.L.F."/>
            <person name="Oliveira U."/>
            <person name="Santos F.R."/>
            <person name="Vidigal T.H.D.A."/>
            <person name="Brescovit A.D."/>
            <person name="Santos A.J."/>
        </authorList>
    </citation>
    <scope>NUCLEOTIDE SEQUENCE</scope>
    <source>
        <tissue evidence="2">Shoot tissue taken approximately 20 cm above the soil surface</tissue>
    </source>
</reference>
<accession>A0A0A9QAX9</accession>
<feature type="region of interest" description="Disordered" evidence="1">
    <location>
        <begin position="1"/>
        <end position="43"/>
    </location>
</feature>
<proteinExistence type="predicted"/>
<evidence type="ECO:0000256" key="1">
    <source>
        <dbReference type="SAM" id="MobiDB-lite"/>
    </source>
</evidence>
<reference evidence="2" key="2">
    <citation type="journal article" date="2015" name="Data Brief">
        <title>Shoot transcriptome of the giant reed, Arundo donax.</title>
        <authorList>
            <person name="Barrero R.A."/>
            <person name="Guerrero F.D."/>
            <person name="Moolhuijzen P."/>
            <person name="Goolsby J.A."/>
            <person name="Tidwell J."/>
            <person name="Bellgard S.E."/>
            <person name="Bellgard M.I."/>
        </authorList>
    </citation>
    <scope>NUCLEOTIDE SEQUENCE</scope>
    <source>
        <tissue evidence="2">Shoot tissue taken approximately 20 cm above the soil surface</tissue>
    </source>
</reference>
<dbReference type="AlphaFoldDB" id="A0A0A9QAX9"/>
<evidence type="ECO:0000313" key="2">
    <source>
        <dbReference type="EMBL" id="JAD34841.1"/>
    </source>
</evidence>
<dbReference type="EMBL" id="GBRH01263054">
    <property type="protein sequence ID" value="JAD34841.1"/>
    <property type="molecule type" value="Transcribed_RNA"/>
</dbReference>